<evidence type="ECO:0000313" key="2">
    <source>
        <dbReference type="EMBL" id="KAF3083739.1"/>
    </source>
</evidence>
<organism evidence="2 3">
    <name type="scientific">Orbilia oligospora</name>
    <name type="common">Nematode-trapping fungus</name>
    <name type="synonym">Arthrobotrys oligospora</name>
    <dbReference type="NCBI Taxonomy" id="2813651"/>
    <lineage>
        <taxon>Eukaryota</taxon>
        <taxon>Fungi</taxon>
        <taxon>Dikarya</taxon>
        <taxon>Ascomycota</taxon>
        <taxon>Pezizomycotina</taxon>
        <taxon>Orbiliomycetes</taxon>
        <taxon>Orbiliales</taxon>
        <taxon>Orbiliaceae</taxon>
        <taxon>Orbilia</taxon>
    </lineage>
</organism>
<evidence type="ECO:0008006" key="4">
    <source>
        <dbReference type="Google" id="ProtNLM"/>
    </source>
</evidence>
<sequence>MHRIAALITATLLAGQSAKALPLTLTGNPHPVPAYCPFTQTKFLPFYNSGNQKWNDAPTLSITVNGLPLIATMDTGSTGIVIDSKYGFNTTYLQKDCEIGHVFYSSSHWLQEGYWCTTDVDVGGVVTSALALIRTNEVCCPKFSESVDGNRCKTREKACVCKGTCTSTADQSALTRRILEEDEEISKIEARQTTTAAVGKAYMGVGFARGNPPSHNLFMNIKSVDGEPVTASKFRTGYVINSTGVWLGITKSNTAGFSAVKLNLREGNADNRDWGEPPCDVQINNGSWVTGTFLADTGIPNAYVRGDVAHKEGNDITIRIPEPSNPFGEVKFVSVPKTKAGTIGTENPMQPTWVGVRSIPGVNTGRKFYNGYDLYFDGDGGYFGLRKKSYLGQIGGGIL</sequence>
<dbReference type="Proteomes" id="UP000475325">
    <property type="component" value="Unassembled WGS sequence"/>
</dbReference>
<dbReference type="EMBL" id="WIQW01000104">
    <property type="protein sequence ID" value="KAF3083739.1"/>
    <property type="molecule type" value="Genomic_DNA"/>
</dbReference>
<accession>A0A7C8MX92</accession>
<feature type="signal peptide" evidence="1">
    <location>
        <begin position="1"/>
        <end position="20"/>
    </location>
</feature>
<proteinExistence type="predicted"/>
<reference evidence="2 3" key="1">
    <citation type="submission" date="2019-06" db="EMBL/GenBank/DDBJ databases">
        <authorList>
            <person name="Palmer J.M."/>
        </authorList>
    </citation>
    <scope>NUCLEOTIDE SEQUENCE [LARGE SCALE GENOMIC DNA]</scope>
    <source>
        <strain evidence="2 3">TWF102</strain>
    </source>
</reference>
<gene>
    <name evidence="2" type="ORF">TWF102_000613</name>
</gene>
<keyword evidence="1" id="KW-0732">Signal</keyword>
<protein>
    <recommendedName>
        <fullName evidence="4">Peptidase A1 domain-containing protein</fullName>
    </recommendedName>
</protein>
<evidence type="ECO:0000256" key="1">
    <source>
        <dbReference type="SAM" id="SignalP"/>
    </source>
</evidence>
<comment type="caution">
    <text evidence="2">The sequence shown here is derived from an EMBL/GenBank/DDBJ whole genome shotgun (WGS) entry which is preliminary data.</text>
</comment>
<dbReference type="AlphaFoldDB" id="A0A7C8MX92"/>
<evidence type="ECO:0000313" key="3">
    <source>
        <dbReference type="Proteomes" id="UP000475325"/>
    </source>
</evidence>
<name>A0A7C8MX92_ORBOL</name>
<feature type="chain" id="PRO_5028879586" description="Peptidase A1 domain-containing protein" evidence="1">
    <location>
        <begin position="21"/>
        <end position="399"/>
    </location>
</feature>